<dbReference type="Proteomes" id="UP001162992">
    <property type="component" value="Chromosome 12"/>
</dbReference>
<sequence>MAVADHSPDERQPLLASETGPHSSDPQHSEPASATSANAEASGQDGRLPAWGEELYAEGKPEEVVPSSLISGNEIRAAASKDPYPSWIYGALVTPVDADAPLGTTQNSASSVQVPHQPLLQGLQEEEIRELLIDYVSKHCCWGPRPANRWKIQKVEDCNAYFGALETFIEERDVLEVTEPYSGEFVDGKKSGRVSGPWEVDMRAEFPLLFTAKKVARVQIPNSEFMARCADCSGRGELPCPSCNLQGSGNNQSGKVMVCPACHGRGLIAHLDGSDSNCTNCKGVGKLPCSTCRSFGKIKCGKCDSKGALIARKVLLVTWQTLWTKKVAASSHAASVPDEVFHRAKGANLFSAQAQRCQPVIFPDLPGLTKFSSDVVAERAAVPSAARVICERHQINFIPVTRVVMAHGNRSFEFYIVGLHKEIYLKDYPYKCCSGICCCQCSCTVM</sequence>
<protein>
    <submittedName>
        <fullName evidence="1">Uncharacterized protein</fullName>
    </submittedName>
</protein>
<keyword evidence="2" id="KW-1185">Reference proteome</keyword>
<reference evidence="2" key="1">
    <citation type="journal article" date="2024" name="Proc. Natl. Acad. Sci. U.S.A.">
        <title>Extraordinary preservation of gene collinearity over three hundred million years revealed in homosporous lycophytes.</title>
        <authorList>
            <person name="Li C."/>
            <person name="Wickell D."/>
            <person name="Kuo L.Y."/>
            <person name="Chen X."/>
            <person name="Nie B."/>
            <person name="Liao X."/>
            <person name="Peng D."/>
            <person name="Ji J."/>
            <person name="Jenkins J."/>
            <person name="Williams M."/>
            <person name="Shu S."/>
            <person name="Plott C."/>
            <person name="Barry K."/>
            <person name="Rajasekar S."/>
            <person name="Grimwood J."/>
            <person name="Han X."/>
            <person name="Sun S."/>
            <person name="Hou Z."/>
            <person name="He W."/>
            <person name="Dai G."/>
            <person name="Sun C."/>
            <person name="Schmutz J."/>
            <person name="Leebens-Mack J.H."/>
            <person name="Li F.W."/>
            <person name="Wang L."/>
        </authorList>
    </citation>
    <scope>NUCLEOTIDE SEQUENCE [LARGE SCALE GENOMIC DNA]</scope>
    <source>
        <strain evidence="2">cv. PW_Plant_1</strain>
    </source>
</reference>
<comment type="caution">
    <text evidence="1">The sequence shown here is derived from an EMBL/GenBank/DDBJ whole genome shotgun (WGS) entry which is preliminary data.</text>
</comment>
<evidence type="ECO:0000313" key="2">
    <source>
        <dbReference type="Proteomes" id="UP001162992"/>
    </source>
</evidence>
<name>A0ACC2C249_DIPCM</name>
<proteinExistence type="predicted"/>
<organism evidence="1 2">
    <name type="scientific">Diphasiastrum complanatum</name>
    <name type="common">Issler's clubmoss</name>
    <name type="synonym">Lycopodium complanatum</name>
    <dbReference type="NCBI Taxonomy" id="34168"/>
    <lineage>
        <taxon>Eukaryota</taxon>
        <taxon>Viridiplantae</taxon>
        <taxon>Streptophyta</taxon>
        <taxon>Embryophyta</taxon>
        <taxon>Tracheophyta</taxon>
        <taxon>Lycopodiopsida</taxon>
        <taxon>Lycopodiales</taxon>
        <taxon>Lycopodiaceae</taxon>
        <taxon>Lycopodioideae</taxon>
        <taxon>Diphasiastrum</taxon>
    </lineage>
</organism>
<dbReference type="EMBL" id="CM055103">
    <property type="protein sequence ID" value="KAJ7535899.1"/>
    <property type="molecule type" value="Genomic_DNA"/>
</dbReference>
<accession>A0ACC2C249</accession>
<gene>
    <name evidence="1" type="ORF">O6H91_12G050200</name>
</gene>
<evidence type="ECO:0000313" key="1">
    <source>
        <dbReference type="EMBL" id="KAJ7535899.1"/>
    </source>
</evidence>